<comment type="caution">
    <text evidence="3">The sequence shown here is derived from an EMBL/GenBank/DDBJ whole genome shotgun (WGS) entry which is preliminary data.</text>
</comment>
<dbReference type="GO" id="GO:0003777">
    <property type="term" value="F:microtubule motor activity"/>
    <property type="evidence" value="ECO:0007669"/>
    <property type="project" value="InterPro"/>
</dbReference>
<accession>A0A8S1SEK3</accession>
<comment type="similarity">
    <text evidence="1">Belongs to the TRAFAC class myosin-kinesin ATPase superfamily. Kinesin family.</text>
</comment>
<dbReference type="PANTHER" id="PTHR24115">
    <property type="entry name" value="KINESIN-RELATED"/>
    <property type="match status" value="1"/>
</dbReference>
<dbReference type="GO" id="GO:0008017">
    <property type="term" value="F:microtubule binding"/>
    <property type="evidence" value="ECO:0007669"/>
    <property type="project" value="InterPro"/>
</dbReference>
<dbReference type="Proteomes" id="UP000689195">
    <property type="component" value="Unassembled WGS sequence"/>
</dbReference>
<dbReference type="PROSITE" id="PS50067">
    <property type="entry name" value="KINESIN_MOTOR_2"/>
    <property type="match status" value="1"/>
</dbReference>
<dbReference type="OrthoDB" id="3176171at2759"/>
<evidence type="ECO:0000313" key="4">
    <source>
        <dbReference type="Proteomes" id="UP000689195"/>
    </source>
</evidence>
<dbReference type="GO" id="GO:0005871">
    <property type="term" value="C:kinesin complex"/>
    <property type="evidence" value="ECO:0007669"/>
    <property type="project" value="TreeGrafter"/>
</dbReference>
<dbReference type="AlphaFoldDB" id="A0A8S1SEK3"/>
<dbReference type="PANTHER" id="PTHR24115:SF802">
    <property type="entry name" value="KINESIN-LIKE PROTEIN UNC-104"/>
    <property type="match status" value="1"/>
</dbReference>
<dbReference type="GO" id="GO:0016887">
    <property type="term" value="F:ATP hydrolysis activity"/>
    <property type="evidence" value="ECO:0007669"/>
    <property type="project" value="TreeGrafter"/>
</dbReference>
<sequence length="520" mass="60323">MSIKVATRVRPFNDHEIQKNQPLCIAMNGNKTILFDSDKEKVFHFDYSFWSHDKFEVDEKGYRKPLPNSGYADQNMIFNTVRKDTINQLFQGQNCCILTFGQQKSGRSYTLSGSDDNQGLIHNFVQGIFQQLSQSQTINTKYEVYTSMLFISNENVYDQLSPTNFQQLKVRENALQGVYVENLIEEQFDSPESFEQIRKKGLNSILKYQTMMSILLTHIHTIFQIQIKETKMLDDQLIENFRRINFGDLACLDKSIKINNSSGYQSISVNIGKSLSTLGEVICKILMQSQQQDQKIYPPYRNSKLTRILQQTLNLKSNIILILTISPAINAFEQTLGNLRFAYQFMKIKNNDGCKQKIAENNQFLNQNEAETQIQTQTKIVQSNIKQQIENKQDCEIYQNTQFIEKFNKSEEMYSNNDIQYKAVISQRDGIIELKPFSQESCENIFVNNQQIKELTKLSHNDRITFGKSTTLLVQYFGQEKIQSDSNIIFVEKDTTKTSENNPIIEDVNKSIDFEQQLNQ</sequence>
<dbReference type="InterPro" id="IPR001752">
    <property type="entry name" value="Kinesin_motor_dom"/>
</dbReference>
<evidence type="ECO:0000313" key="3">
    <source>
        <dbReference type="EMBL" id="CAD8138240.1"/>
    </source>
</evidence>
<organism evidence="3 4">
    <name type="scientific">Paramecium pentaurelia</name>
    <dbReference type="NCBI Taxonomy" id="43138"/>
    <lineage>
        <taxon>Eukaryota</taxon>
        <taxon>Sar</taxon>
        <taxon>Alveolata</taxon>
        <taxon>Ciliophora</taxon>
        <taxon>Intramacronucleata</taxon>
        <taxon>Oligohymenophorea</taxon>
        <taxon>Peniculida</taxon>
        <taxon>Parameciidae</taxon>
        <taxon>Paramecium</taxon>
    </lineage>
</organism>
<dbReference type="GO" id="GO:0005524">
    <property type="term" value="F:ATP binding"/>
    <property type="evidence" value="ECO:0007669"/>
    <property type="project" value="InterPro"/>
</dbReference>
<gene>
    <name evidence="3" type="ORF">PPENT_87.1.T0070016</name>
</gene>
<dbReference type="GO" id="GO:0047496">
    <property type="term" value="P:vesicle transport along microtubule"/>
    <property type="evidence" value="ECO:0007669"/>
    <property type="project" value="TreeGrafter"/>
</dbReference>
<dbReference type="EMBL" id="CAJJDO010000007">
    <property type="protein sequence ID" value="CAD8138240.1"/>
    <property type="molecule type" value="Genomic_DNA"/>
</dbReference>
<proteinExistence type="inferred from homology"/>
<evidence type="ECO:0000259" key="2">
    <source>
        <dbReference type="PROSITE" id="PS50067"/>
    </source>
</evidence>
<reference evidence="3" key="1">
    <citation type="submission" date="2021-01" db="EMBL/GenBank/DDBJ databases">
        <authorList>
            <consortium name="Genoscope - CEA"/>
            <person name="William W."/>
        </authorList>
    </citation>
    <scope>NUCLEOTIDE SEQUENCE</scope>
</reference>
<protein>
    <recommendedName>
        <fullName evidence="2">Kinesin motor domain-containing protein</fullName>
    </recommendedName>
</protein>
<dbReference type="Pfam" id="PF00225">
    <property type="entry name" value="Kinesin"/>
    <property type="match status" value="1"/>
</dbReference>
<comment type="caution">
    <text evidence="1">Lacks conserved residue(s) required for the propagation of feature annotation.</text>
</comment>
<evidence type="ECO:0000256" key="1">
    <source>
        <dbReference type="PROSITE-ProRule" id="PRU00283"/>
    </source>
</evidence>
<dbReference type="InterPro" id="IPR027640">
    <property type="entry name" value="Kinesin-like_fam"/>
</dbReference>
<name>A0A8S1SEK3_9CILI</name>
<dbReference type="SMART" id="SM00129">
    <property type="entry name" value="KISc"/>
    <property type="match status" value="1"/>
</dbReference>
<keyword evidence="4" id="KW-1185">Reference proteome</keyword>
<feature type="domain" description="Kinesin motor" evidence="2">
    <location>
        <begin position="2"/>
        <end position="348"/>
    </location>
</feature>
<dbReference type="GO" id="GO:0005874">
    <property type="term" value="C:microtubule"/>
    <property type="evidence" value="ECO:0007669"/>
    <property type="project" value="TreeGrafter"/>
</dbReference>